<accession>A0A0E0NZM3</accession>
<reference evidence="3" key="1">
    <citation type="submission" date="2013-06" db="EMBL/GenBank/DDBJ databases">
        <authorList>
            <person name="Zhao Q."/>
        </authorList>
    </citation>
    <scope>NUCLEOTIDE SEQUENCE</scope>
    <source>
        <strain evidence="3">cv. W1943</strain>
    </source>
</reference>
<evidence type="ECO:0000313" key="2">
    <source>
        <dbReference type="EnsemblPlants" id="ORUFI03G30980.1"/>
    </source>
</evidence>
<dbReference type="Gramene" id="ORUFI03G30980.1">
    <property type="protein sequence ID" value="ORUFI03G30980.1"/>
    <property type="gene ID" value="ORUFI03G30980"/>
</dbReference>
<sequence>MGAAPTHAPRAVAYASRRLAASLHIASCHDGGFDTDRRRGSGTTTCTRARPGDASASGAAIPLPAKKVRRSAAHLGLGCRRGRAGGGPRLARSPARGHKLPLPQVKHQRRSKLPFCAGAEDSVGQGLARAIPRSRREYPHPRWRTTRLHRRRPLAA</sequence>
<organism evidence="2 3">
    <name type="scientific">Oryza rufipogon</name>
    <name type="common">Brownbeard rice</name>
    <name type="synonym">Asian wild rice</name>
    <dbReference type="NCBI Taxonomy" id="4529"/>
    <lineage>
        <taxon>Eukaryota</taxon>
        <taxon>Viridiplantae</taxon>
        <taxon>Streptophyta</taxon>
        <taxon>Embryophyta</taxon>
        <taxon>Tracheophyta</taxon>
        <taxon>Spermatophyta</taxon>
        <taxon>Magnoliopsida</taxon>
        <taxon>Liliopsida</taxon>
        <taxon>Poales</taxon>
        <taxon>Poaceae</taxon>
        <taxon>BOP clade</taxon>
        <taxon>Oryzoideae</taxon>
        <taxon>Oryzeae</taxon>
        <taxon>Oryzinae</taxon>
        <taxon>Oryza</taxon>
    </lineage>
</organism>
<keyword evidence="3" id="KW-1185">Reference proteome</keyword>
<dbReference type="EnsemblPlants" id="ORUFI03G30980.1">
    <property type="protein sequence ID" value="ORUFI03G30980.1"/>
    <property type="gene ID" value="ORUFI03G30980"/>
</dbReference>
<feature type="compositionally biased region" description="Basic residues" evidence="1">
    <location>
        <begin position="141"/>
        <end position="156"/>
    </location>
</feature>
<name>A0A0E0NZM3_ORYRU</name>
<reference evidence="2" key="2">
    <citation type="submission" date="2015-06" db="UniProtKB">
        <authorList>
            <consortium name="EnsemblPlants"/>
        </authorList>
    </citation>
    <scope>IDENTIFICATION</scope>
</reference>
<evidence type="ECO:0000313" key="3">
    <source>
        <dbReference type="Proteomes" id="UP000008022"/>
    </source>
</evidence>
<protein>
    <submittedName>
        <fullName evidence="2">Uncharacterized protein</fullName>
    </submittedName>
</protein>
<dbReference type="HOGENOM" id="CLU_1689577_0_0_1"/>
<feature type="region of interest" description="Disordered" evidence="1">
    <location>
        <begin position="78"/>
        <end position="109"/>
    </location>
</feature>
<dbReference type="Proteomes" id="UP000008022">
    <property type="component" value="Unassembled WGS sequence"/>
</dbReference>
<dbReference type="AlphaFoldDB" id="A0A0E0NZM3"/>
<feature type="region of interest" description="Disordered" evidence="1">
    <location>
        <begin position="30"/>
        <end position="66"/>
    </location>
</feature>
<feature type="region of interest" description="Disordered" evidence="1">
    <location>
        <begin position="132"/>
        <end position="156"/>
    </location>
</feature>
<proteinExistence type="predicted"/>
<evidence type="ECO:0000256" key="1">
    <source>
        <dbReference type="SAM" id="MobiDB-lite"/>
    </source>
</evidence>